<dbReference type="PANTHER" id="PTHR10724">
    <property type="entry name" value="30S RIBOSOMAL PROTEIN S1"/>
    <property type="match status" value="1"/>
</dbReference>
<name>A0A540VF85_9CHLR</name>
<comment type="caution">
    <text evidence="7">The sequence shown here is derived from an EMBL/GenBank/DDBJ whole genome shotgun (WGS) entry which is preliminary data.</text>
</comment>
<dbReference type="SMART" id="SM00316">
    <property type="entry name" value="S1"/>
    <property type="match status" value="4"/>
</dbReference>
<dbReference type="Proteomes" id="UP000317371">
    <property type="component" value="Unassembled WGS sequence"/>
</dbReference>
<dbReference type="Gene3D" id="2.40.50.140">
    <property type="entry name" value="Nucleic acid-binding proteins"/>
    <property type="match status" value="4"/>
</dbReference>
<dbReference type="FunFam" id="2.40.50.140:FF:000103">
    <property type="entry name" value="protein RRP5 homolog"/>
    <property type="match status" value="1"/>
</dbReference>
<evidence type="ECO:0000256" key="1">
    <source>
        <dbReference type="ARBA" id="ARBA00006767"/>
    </source>
</evidence>
<dbReference type="FunFam" id="2.40.50.140:FF:000051">
    <property type="entry name" value="RNA-binding transcriptional accessory protein"/>
    <property type="match status" value="1"/>
</dbReference>
<dbReference type="PRINTS" id="PR00681">
    <property type="entry name" value="RIBOSOMALS1"/>
</dbReference>
<dbReference type="EMBL" id="VIGC01000014">
    <property type="protein sequence ID" value="TQE95426.1"/>
    <property type="molecule type" value="Genomic_DNA"/>
</dbReference>
<dbReference type="GO" id="GO:0003735">
    <property type="term" value="F:structural constituent of ribosome"/>
    <property type="evidence" value="ECO:0007669"/>
    <property type="project" value="TreeGrafter"/>
</dbReference>
<sequence length="407" mass="45885">MSDSEQFNSEAQGAGDTHQAQEPSNTNNLDLAEFERYLEEELDFDLPGRGDLRQGVIVEIRPSELLVNVGSKRDGVVPQSDLARLDPAFVKSLREGQTIDVVVSRQPDDDGIFLLSIADALQQKDWLLAQELLESGEITVHKVVGYNKGGLTVEFNHLRGFVPASHIVNMPRNLNEEQRRAELEKHIGRELRLKVIEVERRRRRLVMSESLAERELQSQRREELFRTVQVGDIIEGEVRSMRPFGAFVDIGGADGLLHVSEIGWAQVSHPRDVLEVGQKIQVQVIRMDPENQRIALSRKRLLPNPWDTVEERYHPGDIVPATITRVVDFGAFAQLEPGIEGLIHISELADITVAEPLKTVQVGDKVHVKVLRVDRRRQRVGLSIRQVLYREEGEGSETSSNDGTAHR</sequence>
<protein>
    <submittedName>
        <fullName evidence="7">S1 RNA-binding domain-containing protein</fullName>
    </submittedName>
</protein>
<dbReference type="PANTHER" id="PTHR10724:SF7">
    <property type="entry name" value="SMALL RIBOSOMAL SUBUNIT PROTEIN BS1C"/>
    <property type="match status" value="1"/>
</dbReference>
<keyword evidence="8" id="KW-1185">Reference proteome</keyword>
<dbReference type="RefSeq" id="WP_141610482.1">
    <property type="nucleotide sequence ID" value="NZ_VIGC02000014.1"/>
</dbReference>
<feature type="domain" description="S1 motif" evidence="6">
    <location>
        <begin position="231"/>
        <end position="299"/>
    </location>
</feature>
<feature type="region of interest" description="Disordered" evidence="5">
    <location>
        <begin position="1"/>
        <end position="26"/>
    </location>
</feature>
<dbReference type="InterPro" id="IPR012340">
    <property type="entry name" value="NA-bd_OB-fold"/>
</dbReference>
<reference evidence="7 8" key="1">
    <citation type="submission" date="2019-06" db="EMBL/GenBank/DDBJ databases">
        <title>Genome sequence of Litorilinea aerophila BAA-2444.</title>
        <authorList>
            <person name="Maclea K.S."/>
            <person name="Maurais E.G."/>
            <person name="Iannazzi L.C."/>
        </authorList>
    </citation>
    <scope>NUCLEOTIDE SEQUENCE [LARGE SCALE GENOMIC DNA]</scope>
    <source>
        <strain evidence="7 8">ATCC BAA-2444</strain>
    </source>
</reference>
<dbReference type="OrthoDB" id="9804077at2"/>
<dbReference type="Pfam" id="PF00575">
    <property type="entry name" value="S1"/>
    <property type="match status" value="4"/>
</dbReference>
<accession>A0A540VF85</accession>
<evidence type="ECO:0000256" key="5">
    <source>
        <dbReference type="SAM" id="MobiDB-lite"/>
    </source>
</evidence>
<feature type="compositionally biased region" description="Polar residues" evidence="5">
    <location>
        <begin position="1"/>
        <end position="11"/>
    </location>
</feature>
<proteinExistence type="inferred from homology"/>
<dbReference type="CDD" id="cd04465">
    <property type="entry name" value="S1_RPS1_repeat_ec2_hs2"/>
    <property type="match status" value="1"/>
</dbReference>
<feature type="domain" description="S1 motif" evidence="6">
    <location>
        <begin position="316"/>
        <end position="385"/>
    </location>
</feature>
<evidence type="ECO:0000313" key="7">
    <source>
        <dbReference type="EMBL" id="TQE95426.1"/>
    </source>
</evidence>
<dbReference type="GO" id="GO:0006412">
    <property type="term" value="P:translation"/>
    <property type="evidence" value="ECO:0007669"/>
    <property type="project" value="TreeGrafter"/>
</dbReference>
<evidence type="ECO:0000313" key="8">
    <source>
        <dbReference type="Proteomes" id="UP000317371"/>
    </source>
</evidence>
<dbReference type="CDD" id="cd05688">
    <property type="entry name" value="S1_RPS1_repeat_ec3"/>
    <property type="match status" value="1"/>
</dbReference>
<evidence type="ECO:0000259" key="6">
    <source>
        <dbReference type="PROSITE" id="PS50126"/>
    </source>
</evidence>
<dbReference type="AlphaFoldDB" id="A0A540VF85"/>
<dbReference type="FunCoup" id="A0A540VF85">
    <property type="interactions" value="551"/>
</dbReference>
<organism evidence="7 8">
    <name type="scientific">Litorilinea aerophila</name>
    <dbReference type="NCBI Taxonomy" id="1204385"/>
    <lineage>
        <taxon>Bacteria</taxon>
        <taxon>Bacillati</taxon>
        <taxon>Chloroflexota</taxon>
        <taxon>Caldilineae</taxon>
        <taxon>Caldilineales</taxon>
        <taxon>Caldilineaceae</taxon>
        <taxon>Litorilinea</taxon>
    </lineage>
</organism>
<gene>
    <name evidence="7" type="ORF">FKZ61_12565</name>
</gene>
<keyword evidence="2" id="KW-0689">Ribosomal protein</keyword>
<dbReference type="InParanoid" id="A0A540VF85"/>
<evidence type="ECO:0000256" key="3">
    <source>
        <dbReference type="ARBA" id="ARBA00023274"/>
    </source>
</evidence>
<dbReference type="InterPro" id="IPR050437">
    <property type="entry name" value="Ribos_protein_bS1-like"/>
</dbReference>
<feature type="domain" description="S1 motif" evidence="6">
    <location>
        <begin position="136"/>
        <end position="210"/>
    </location>
</feature>
<keyword evidence="3" id="KW-0687">Ribonucleoprotein</keyword>
<dbReference type="InterPro" id="IPR035104">
    <property type="entry name" value="Ribosomal_protein_S1-like"/>
</dbReference>
<feature type="domain" description="S1 motif" evidence="6">
    <location>
        <begin position="50"/>
        <end position="118"/>
    </location>
</feature>
<dbReference type="PROSITE" id="PS50126">
    <property type="entry name" value="S1"/>
    <property type="match status" value="4"/>
</dbReference>
<dbReference type="SUPFAM" id="SSF50249">
    <property type="entry name" value="Nucleic acid-binding proteins"/>
    <property type="match status" value="4"/>
</dbReference>
<dbReference type="GO" id="GO:0022627">
    <property type="term" value="C:cytosolic small ribosomal subunit"/>
    <property type="evidence" value="ECO:0007669"/>
    <property type="project" value="TreeGrafter"/>
</dbReference>
<comment type="function">
    <text evidence="4">Binds mRNA; thus facilitating recognition of the initiation point. It is needed to translate mRNA with a short Shine-Dalgarno (SD) purine-rich sequence.</text>
</comment>
<evidence type="ECO:0000256" key="4">
    <source>
        <dbReference type="ARBA" id="ARBA00025604"/>
    </source>
</evidence>
<dbReference type="InterPro" id="IPR003029">
    <property type="entry name" value="S1_domain"/>
</dbReference>
<evidence type="ECO:0000256" key="2">
    <source>
        <dbReference type="ARBA" id="ARBA00022980"/>
    </source>
</evidence>
<dbReference type="GO" id="GO:0003729">
    <property type="term" value="F:mRNA binding"/>
    <property type="evidence" value="ECO:0007669"/>
    <property type="project" value="TreeGrafter"/>
</dbReference>
<comment type="similarity">
    <text evidence="1">Belongs to the bacterial ribosomal protein bS1 family.</text>
</comment>